<name>A0A8H6YH44_9AGAR</name>
<keyword evidence="2" id="KW-1185">Reference proteome</keyword>
<sequence>MSSVLSPSNVLPYSQRLRLIRSVKKLGDLLTETPQMIDMDTPSHSTSRPATELMADDAESYLLFPPSPATSSPHTRSFFSLRAPKSLPGVSGDRSPLSPTFTLSLNSPSTPVIDPETLKERKLAKVVQTLGENVPTELVFPATAPPAVRKGRRRASTTSMPPEYAYSPAEINKRAVAAAGAVVVGRRRHARELSRTLQHAASSTSLKGIPPHAADAEPFSLRVAYRGILL</sequence>
<proteinExistence type="predicted"/>
<dbReference type="EMBL" id="JACAZH010000009">
    <property type="protein sequence ID" value="KAF7358859.1"/>
    <property type="molecule type" value="Genomic_DNA"/>
</dbReference>
<protein>
    <submittedName>
        <fullName evidence="1">Uncharacterized protein</fullName>
    </submittedName>
</protein>
<evidence type="ECO:0000313" key="1">
    <source>
        <dbReference type="EMBL" id="KAF7358859.1"/>
    </source>
</evidence>
<dbReference type="OrthoDB" id="3215907at2759"/>
<dbReference type="Proteomes" id="UP000623467">
    <property type="component" value="Unassembled WGS sequence"/>
</dbReference>
<reference evidence="1" key="1">
    <citation type="submission" date="2020-05" db="EMBL/GenBank/DDBJ databases">
        <title>Mycena genomes resolve the evolution of fungal bioluminescence.</title>
        <authorList>
            <person name="Tsai I.J."/>
        </authorList>
    </citation>
    <scope>NUCLEOTIDE SEQUENCE</scope>
    <source>
        <strain evidence="1">160909Yilan</strain>
    </source>
</reference>
<accession>A0A8H6YH44</accession>
<evidence type="ECO:0000313" key="2">
    <source>
        <dbReference type="Proteomes" id="UP000623467"/>
    </source>
</evidence>
<comment type="caution">
    <text evidence="1">The sequence shown here is derived from an EMBL/GenBank/DDBJ whole genome shotgun (WGS) entry which is preliminary data.</text>
</comment>
<organism evidence="1 2">
    <name type="scientific">Mycena sanguinolenta</name>
    <dbReference type="NCBI Taxonomy" id="230812"/>
    <lineage>
        <taxon>Eukaryota</taxon>
        <taxon>Fungi</taxon>
        <taxon>Dikarya</taxon>
        <taxon>Basidiomycota</taxon>
        <taxon>Agaricomycotina</taxon>
        <taxon>Agaricomycetes</taxon>
        <taxon>Agaricomycetidae</taxon>
        <taxon>Agaricales</taxon>
        <taxon>Marasmiineae</taxon>
        <taxon>Mycenaceae</taxon>
        <taxon>Mycena</taxon>
    </lineage>
</organism>
<gene>
    <name evidence="1" type="ORF">MSAN_01226000</name>
</gene>
<dbReference type="AlphaFoldDB" id="A0A8H6YH44"/>